<keyword evidence="2" id="KW-0808">Transferase</keyword>
<dbReference type="STRING" id="151549.A0A4C1THJ0"/>
<dbReference type="Proteomes" id="UP000299102">
    <property type="component" value="Unassembled WGS sequence"/>
</dbReference>
<evidence type="ECO:0000313" key="3">
    <source>
        <dbReference type="Proteomes" id="UP000299102"/>
    </source>
</evidence>
<dbReference type="EMBL" id="BGZK01005210">
    <property type="protein sequence ID" value="GBP13040.1"/>
    <property type="molecule type" value="Genomic_DNA"/>
</dbReference>
<protein>
    <submittedName>
        <fullName evidence="2">Tyrosine-protein kinase Abl</fullName>
    </submittedName>
</protein>
<feature type="region of interest" description="Disordered" evidence="1">
    <location>
        <begin position="211"/>
        <end position="267"/>
    </location>
</feature>
<keyword evidence="2" id="KW-0418">Kinase</keyword>
<feature type="compositionally biased region" description="Gly residues" evidence="1">
    <location>
        <begin position="11"/>
        <end position="31"/>
    </location>
</feature>
<dbReference type="AlphaFoldDB" id="A0A4C1THJ0"/>
<keyword evidence="3" id="KW-1185">Reference proteome</keyword>
<gene>
    <name evidence="2" type="primary">Abl</name>
    <name evidence="2" type="ORF">EVAR_72417_1</name>
</gene>
<sequence length="267" mass="28684">MTKKGIMQGNTGQGSQGNSGGGGGNSGGGGLTIRWSSRSASQYAYVSQGKGNVQMRRTTNKQGKQAPAPPKRTSRDSTYRDEENAASARQLIDEMHTNENDNATGDPDTDHTGDSLEQNASTHSKMQHSMHVANNLAPRGAQTHSSFKRTAPVMGNRGLETRQSKRSQHVGRTDTNTAGAVMNQINPVAQPIQVGALEVMNVKRVVNRYGTCQSSSPKRNQPVLANLEFPPPPLDLPPPPEEFENIPPPPPPQPECDLTSTQPLMLS</sequence>
<accession>A0A4C1THJ0</accession>
<evidence type="ECO:0000313" key="2">
    <source>
        <dbReference type="EMBL" id="GBP13040.1"/>
    </source>
</evidence>
<feature type="region of interest" description="Disordered" evidence="1">
    <location>
        <begin position="1"/>
        <end position="85"/>
    </location>
</feature>
<comment type="caution">
    <text evidence="2">The sequence shown here is derived from an EMBL/GenBank/DDBJ whole genome shotgun (WGS) entry which is preliminary data.</text>
</comment>
<name>A0A4C1THJ0_EUMVA</name>
<feature type="compositionally biased region" description="Polar residues" evidence="1">
    <location>
        <begin position="258"/>
        <end position="267"/>
    </location>
</feature>
<proteinExistence type="predicted"/>
<dbReference type="GO" id="GO:0016301">
    <property type="term" value="F:kinase activity"/>
    <property type="evidence" value="ECO:0007669"/>
    <property type="project" value="UniProtKB-KW"/>
</dbReference>
<feature type="region of interest" description="Disordered" evidence="1">
    <location>
        <begin position="98"/>
        <end position="130"/>
    </location>
</feature>
<reference evidence="2 3" key="1">
    <citation type="journal article" date="2019" name="Commun. Biol.">
        <title>The bagworm genome reveals a unique fibroin gene that provides high tensile strength.</title>
        <authorList>
            <person name="Kono N."/>
            <person name="Nakamura H."/>
            <person name="Ohtoshi R."/>
            <person name="Tomita M."/>
            <person name="Numata K."/>
            <person name="Arakawa K."/>
        </authorList>
    </citation>
    <scope>NUCLEOTIDE SEQUENCE [LARGE SCALE GENOMIC DNA]</scope>
</reference>
<organism evidence="2 3">
    <name type="scientific">Eumeta variegata</name>
    <name type="common">Bagworm moth</name>
    <name type="synonym">Eumeta japonica</name>
    <dbReference type="NCBI Taxonomy" id="151549"/>
    <lineage>
        <taxon>Eukaryota</taxon>
        <taxon>Metazoa</taxon>
        <taxon>Ecdysozoa</taxon>
        <taxon>Arthropoda</taxon>
        <taxon>Hexapoda</taxon>
        <taxon>Insecta</taxon>
        <taxon>Pterygota</taxon>
        <taxon>Neoptera</taxon>
        <taxon>Endopterygota</taxon>
        <taxon>Lepidoptera</taxon>
        <taxon>Glossata</taxon>
        <taxon>Ditrysia</taxon>
        <taxon>Tineoidea</taxon>
        <taxon>Psychidae</taxon>
        <taxon>Oiketicinae</taxon>
        <taxon>Eumeta</taxon>
    </lineage>
</organism>
<dbReference type="OrthoDB" id="98077at2759"/>
<feature type="compositionally biased region" description="Polar residues" evidence="1">
    <location>
        <begin position="115"/>
        <end position="124"/>
    </location>
</feature>
<feature type="compositionally biased region" description="Polar residues" evidence="1">
    <location>
        <begin position="34"/>
        <end position="63"/>
    </location>
</feature>
<feature type="compositionally biased region" description="Pro residues" evidence="1">
    <location>
        <begin position="229"/>
        <end position="254"/>
    </location>
</feature>
<evidence type="ECO:0000256" key="1">
    <source>
        <dbReference type="SAM" id="MobiDB-lite"/>
    </source>
</evidence>
<feature type="compositionally biased region" description="Basic and acidic residues" evidence="1">
    <location>
        <begin position="73"/>
        <end position="83"/>
    </location>
</feature>